<dbReference type="Pfam" id="PF00691">
    <property type="entry name" value="OmpA"/>
    <property type="match status" value="1"/>
</dbReference>
<evidence type="ECO:0000259" key="2">
    <source>
        <dbReference type="PROSITE" id="PS51123"/>
    </source>
</evidence>
<dbReference type="PANTHER" id="PTHR30329">
    <property type="entry name" value="STATOR ELEMENT OF FLAGELLAR MOTOR COMPLEX"/>
    <property type="match status" value="1"/>
</dbReference>
<feature type="domain" description="OmpA-like" evidence="2">
    <location>
        <begin position="254"/>
        <end position="366"/>
    </location>
</feature>
<dbReference type="GO" id="GO:0016020">
    <property type="term" value="C:membrane"/>
    <property type="evidence" value="ECO:0007669"/>
    <property type="project" value="UniProtKB-UniRule"/>
</dbReference>
<dbReference type="InterPro" id="IPR050330">
    <property type="entry name" value="Bact_OuterMem_StrucFunc"/>
</dbReference>
<name>A0A9X1F7T3_9FLAO</name>
<protein>
    <submittedName>
        <fullName evidence="3">OmpA family protein</fullName>
    </submittedName>
</protein>
<sequence>MKQLIFIIVLFLYEIVFAQNQVINPSFEEFYDCPRDISFFHKNVKHWSIPNNGTTDYFNSCSEKMGFKNFIGFQKARTGNGYAGIHVFYKKNYREYIQGKLKNVLVRGKKYRVTFYVSLADSSKYALRELGFMATGEKFNVFKSKAYIDAKAFSSRMSNVKYHPIIKKEFLLNSSEWVKISFKYTAEGYERFFSIGNFDSNASTEKSKVIPLKPDVFSYYYIDDVSIEPIEQENEIDVVESEKQDVKPEIRVNKTHTFNNVLFDFDKAELLEVSLDELNDLQQYLKEHPDLNIEIYGHTDNKGLDKRNKELSEQRAKAVADYLISHGLNLTRIKSFGFGSSNPVSSNDTKGGRQLNRRVEFKLIEN</sequence>
<dbReference type="InterPro" id="IPR006665">
    <property type="entry name" value="OmpA-like"/>
</dbReference>
<dbReference type="RefSeq" id="WP_218545570.1">
    <property type="nucleotide sequence ID" value="NZ_JAGSPD010000005.1"/>
</dbReference>
<dbReference type="AlphaFoldDB" id="A0A9X1F7T3"/>
<dbReference type="PROSITE" id="PS51123">
    <property type="entry name" value="OMPA_2"/>
    <property type="match status" value="1"/>
</dbReference>
<gene>
    <name evidence="3" type="ORF">KCG49_07495</name>
</gene>
<comment type="caution">
    <text evidence="3">The sequence shown here is derived from an EMBL/GenBank/DDBJ whole genome shotgun (WGS) entry which is preliminary data.</text>
</comment>
<evidence type="ECO:0000256" key="1">
    <source>
        <dbReference type="PROSITE-ProRule" id="PRU00473"/>
    </source>
</evidence>
<organism evidence="3 4">
    <name type="scientific">Winogradskyella luteola</name>
    <dbReference type="NCBI Taxonomy" id="2828330"/>
    <lineage>
        <taxon>Bacteria</taxon>
        <taxon>Pseudomonadati</taxon>
        <taxon>Bacteroidota</taxon>
        <taxon>Flavobacteriia</taxon>
        <taxon>Flavobacteriales</taxon>
        <taxon>Flavobacteriaceae</taxon>
        <taxon>Winogradskyella</taxon>
    </lineage>
</organism>
<evidence type="ECO:0000313" key="4">
    <source>
        <dbReference type="Proteomes" id="UP001138894"/>
    </source>
</evidence>
<evidence type="ECO:0000313" key="3">
    <source>
        <dbReference type="EMBL" id="MBV7269027.1"/>
    </source>
</evidence>
<keyword evidence="4" id="KW-1185">Reference proteome</keyword>
<proteinExistence type="predicted"/>
<dbReference type="EMBL" id="JAGSPD010000005">
    <property type="protein sequence ID" value="MBV7269027.1"/>
    <property type="molecule type" value="Genomic_DNA"/>
</dbReference>
<dbReference type="CDD" id="cd07185">
    <property type="entry name" value="OmpA_C-like"/>
    <property type="match status" value="1"/>
</dbReference>
<dbReference type="PANTHER" id="PTHR30329:SF21">
    <property type="entry name" value="LIPOPROTEIN YIAD-RELATED"/>
    <property type="match status" value="1"/>
</dbReference>
<keyword evidence="1" id="KW-0472">Membrane</keyword>
<reference evidence="3" key="1">
    <citation type="submission" date="2021-04" db="EMBL/GenBank/DDBJ databases">
        <authorList>
            <person name="Pira H."/>
            <person name="Risdian C."/>
            <person name="Wink J."/>
        </authorList>
    </citation>
    <scope>NUCLEOTIDE SEQUENCE</scope>
    <source>
        <strain evidence="3">WHY3</strain>
    </source>
</reference>
<dbReference type="Proteomes" id="UP001138894">
    <property type="component" value="Unassembled WGS sequence"/>
</dbReference>
<accession>A0A9X1F7T3</accession>